<dbReference type="Pfam" id="PF19979">
    <property type="entry name" value="DUF6415"/>
    <property type="match status" value="1"/>
</dbReference>
<sequence>MTSAESRTSARGPAVDVAAIRASVAEVLPPEATPTDGARLDTLSGLLRSHMSVLIPEVEEAARRLPADDVPCYVALACVTWARGRLTAVPGPLPSDAAAHARRLGRSLLALCDHYETLTGVRMCLVCDQPVRPGDATRPYDDQGSPAGGWTPVGRIHDRCTNASPA</sequence>
<keyword evidence="3" id="KW-1185">Reference proteome</keyword>
<gene>
    <name evidence="2" type="ORF">QNN03_08435</name>
</gene>
<feature type="region of interest" description="Disordered" evidence="1">
    <location>
        <begin position="135"/>
        <end position="155"/>
    </location>
</feature>
<name>A0ABT7IV59_9ACTN</name>
<organism evidence="2 3">
    <name type="scientific">Streptomyces fuscus</name>
    <dbReference type="NCBI Taxonomy" id="3048495"/>
    <lineage>
        <taxon>Bacteria</taxon>
        <taxon>Bacillati</taxon>
        <taxon>Actinomycetota</taxon>
        <taxon>Actinomycetes</taxon>
        <taxon>Kitasatosporales</taxon>
        <taxon>Streptomycetaceae</taxon>
        <taxon>Streptomyces</taxon>
    </lineage>
</organism>
<comment type="caution">
    <text evidence="2">The sequence shown here is derived from an EMBL/GenBank/DDBJ whole genome shotgun (WGS) entry which is preliminary data.</text>
</comment>
<proteinExistence type="predicted"/>
<evidence type="ECO:0000313" key="2">
    <source>
        <dbReference type="EMBL" id="MDL2076460.1"/>
    </source>
</evidence>
<evidence type="ECO:0000313" key="3">
    <source>
        <dbReference type="Proteomes" id="UP001241926"/>
    </source>
</evidence>
<reference evidence="2 3" key="1">
    <citation type="submission" date="2023-05" db="EMBL/GenBank/DDBJ databases">
        <title>Streptomyces fuscus sp. nov., a brown-black pigment producing actinomyces isolated from dry sand of Sea duck farm.</title>
        <authorList>
            <person name="Xie J."/>
            <person name="Shen N."/>
        </authorList>
    </citation>
    <scope>NUCLEOTIDE SEQUENCE [LARGE SCALE GENOMIC DNA]</scope>
    <source>
        <strain evidence="2 3">GXMU-J15</strain>
    </source>
</reference>
<evidence type="ECO:0000256" key="1">
    <source>
        <dbReference type="SAM" id="MobiDB-lite"/>
    </source>
</evidence>
<dbReference type="RefSeq" id="WP_285431568.1">
    <property type="nucleotide sequence ID" value="NZ_JASJUS010000006.1"/>
</dbReference>
<protein>
    <submittedName>
        <fullName evidence="2">DUF6415 family natural product biosynthesis protein</fullName>
    </submittedName>
</protein>
<dbReference type="InterPro" id="IPR046300">
    <property type="entry name" value="DUF6415"/>
</dbReference>
<dbReference type="EMBL" id="JASJUS010000006">
    <property type="protein sequence ID" value="MDL2076460.1"/>
    <property type="molecule type" value="Genomic_DNA"/>
</dbReference>
<dbReference type="Proteomes" id="UP001241926">
    <property type="component" value="Unassembled WGS sequence"/>
</dbReference>
<accession>A0ABT7IV59</accession>